<dbReference type="Pfam" id="PF13741">
    <property type="entry name" value="MRP-S25"/>
    <property type="match status" value="1"/>
</dbReference>
<evidence type="ECO:0000256" key="3">
    <source>
        <dbReference type="ARBA" id="ARBA00011526"/>
    </source>
</evidence>
<evidence type="ECO:0000256" key="8">
    <source>
        <dbReference type="SAM" id="MobiDB-lite"/>
    </source>
</evidence>
<organism evidence="9 10">
    <name type="scientific">Lithohypha guttulata</name>
    <dbReference type="NCBI Taxonomy" id="1690604"/>
    <lineage>
        <taxon>Eukaryota</taxon>
        <taxon>Fungi</taxon>
        <taxon>Dikarya</taxon>
        <taxon>Ascomycota</taxon>
        <taxon>Pezizomycotina</taxon>
        <taxon>Eurotiomycetes</taxon>
        <taxon>Chaetothyriomycetidae</taxon>
        <taxon>Chaetothyriales</taxon>
        <taxon>Trichomeriaceae</taxon>
        <taxon>Lithohypha</taxon>
    </lineage>
</organism>
<evidence type="ECO:0000256" key="7">
    <source>
        <dbReference type="PIRNR" id="PIRNR029764"/>
    </source>
</evidence>
<proteinExistence type="inferred from homology"/>
<dbReference type="InterPro" id="IPR016939">
    <property type="entry name" value="Ribosomal_mS23_fun"/>
</dbReference>
<dbReference type="GO" id="GO:0003735">
    <property type="term" value="F:structural constituent of ribosome"/>
    <property type="evidence" value="ECO:0007669"/>
    <property type="project" value="UniProtKB-UniRule"/>
</dbReference>
<dbReference type="GO" id="GO:0005763">
    <property type="term" value="C:mitochondrial small ribosomal subunit"/>
    <property type="evidence" value="ECO:0007669"/>
    <property type="project" value="UniProtKB-UniRule"/>
</dbReference>
<evidence type="ECO:0000256" key="2">
    <source>
        <dbReference type="ARBA" id="ARBA00009864"/>
    </source>
</evidence>
<comment type="similarity">
    <text evidence="2">Belongs to the mitochondrion-specific ribosomal protein mS23 family.</text>
</comment>
<protein>
    <recommendedName>
        <fullName evidence="7">37S ribosomal protein S25, mitochondrial</fullName>
    </recommendedName>
</protein>
<name>A0AAN7YED3_9EURO</name>
<dbReference type="Proteomes" id="UP001309876">
    <property type="component" value="Unassembled WGS sequence"/>
</dbReference>
<dbReference type="AlphaFoldDB" id="A0AAN7YED3"/>
<dbReference type="PANTHER" id="PTHR37799">
    <property type="entry name" value="37S RIBOSOMAL PROTEIN S25, MITOCHONDRIAL"/>
    <property type="match status" value="1"/>
</dbReference>
<keyword evidence="5 7" id="KW-0496">Mitochondrion</keyword>
<gene>
    <name evidence="9" type="primary">RSM25</name>
    <name evidence="9" type="ORF">LTR05_006523</name>
</gene>
<keyword evidence="6 7" id="KW-0687">Ribonucleoprotein</keyword>
<accession>A0AAN7YED3</accession>
<dbReference type="PIRSF" id="PIRSF029764">
    <property type="entry name" value="RSM25"/>
    <property type="match status" value="1"/>
</dbReference>
<sequence length="275" mass="31246">MGKINLTALQVRKRALAELQSQRLKVAPVWLDVMNEVPPAQILTRNQPQQHSEVQVRTKSLPNGRTEQVAIPAPKRKTKSGKSSRLFAPVKIRYEEDKLRKQFFQDHPWELARPRIVVETTGNQHKDSDYGKGLEQPLLPLSGESVVQRQLHLLHTVPDITTEQAYDIARREFYSLRRQEATRLRIAKEEMLHMGATPEKGVLQWSMQIENKHYNDWEAWAKGQVSEQIQRSAAFSGELAPAPEQQILGAGNPGSTRGPFGTQQQLSARVNRGEI</sequence>
<comment type="caution">
    <text evidence="9">The sequence shown here is derived from an EMBL/GenBank/DDBJ whole genome shotgun (WGS) entry which is preliminary data.</text>
</comment>
<keyword evidence="4 7" id="KW-0689">Ribosomal protein</keyword>
<reference evidence="9 10" key="1">
    <citation type="submission" date="2023-08" db="EMBL/GenBank/DDBJ databases">
        <title>Black Yeasts Isolated from many extreme environments.</title>
        <authorList>
            <person name="Coleine C."/>
            <person name="Stajich J.E."/>
            <person name="Selbmann L."/>
        </authorList>
    </citation>
    <scope>NUCLEOTIDE SEQUENCE [LARGE SCALE GENOMIC DNA]</scope>
    <source>
        <strain evidence="9 10">CCFEE 5910</strain>
    </source>
</reference>
<evidence type="ECO:0000256" key="1">
    <source>
        <dbReference type="ARBA" id="ARBA00004173"/>
    </source>
</evidence>
<evidence type="ECO:0000313" key="9">
    <source>
        <dbReference type="EMBL" id="KAK5082643.1"/>
    </source>
</evidence>
<comment type="subcellular location">
    <subcellularLocation>
        <location evidence="1 7">Mitochondrion</location>
    </subcellularLocation>
</comment>
<comment type="subunit">
    <text evidence="3 7">Component of the mitochondrial small ribosomal subunit.</text>
</comment>
<feature type="region of interest" description="Disordered" evidence="8">
    <location>
        <begin position="250"/>
        <end position="275"/>
    </location>
</feature>
<evidence type="ECO:0000256" key="6">
    <source>
        <dbReference type="ARBA" id="ARBA00023274"/>
    </source>
</evidence>
<dbReference type="PANTHER" id="PTHR37799:SF1">
    <property type="entry name" value="SMALL RIBOSOMAL SUBUNIT PROTEIN MS23"/>
    <property type="match status" value="1"/>
</dbReference>
<evidence type="ECO:0000256" key="5">
    <source>
        <dbReference type="ARBA" id="ARBA00023128"/>
    </source>
</evidence>
<dbReference type="EMBL" id="JAVRRJ010000007">
    <property type="protein sequence ID" value="KAK5082643.1"/>
    <property type="molecule type" value="Genomic_DNA"/>
</dbReference>
<evidence type="ECO:0000313" key="10">
    <source>
        <dbReference type="Proteomes" id="UP001309876"/>
    </source>
</evidence>
<keyword evidence="10" id="KW-1185">Reference proteome</keyword>
<evidence type="ECO:0000256" key="4">
    <source>
        <dbReference type="ARBA" id="ARBA00022980"/>
    </source>
</evidence>